<dbReference type="HOGENOM" id="CLU_036375_1_0_10"/>
<dbReference type="STRING" id="927665.HMPREF1535_01134"/>
<dbReference type="PROSITE" id="PS51257">
    <property type="entry name" value="PROKAR_LIPOPROTEIN"/>
    <property type="match status" value="1"/>
</dbReference>
<dbReference type="PATRIC" id="fig|927665.4.peg.1158"/>
<reference evidence="1 2" key="1">
    <citation type="submission" date="2013-04" db="EMBL/GenBank/DDBJ databases">
        <title>The Genome Sequence of Parabacteroides goldsteinii DSM 19448.</title>
        <authorList>
            <consortium name="The Broad Institute Genomics Platform"/>
            <person name="Earl A."/>
            <person name="Ward D."/>
            <person name="Feldgarden M."/>
            <person name="Gevers D."/>
            <person name="Martens E."/>
            <person name="Sakamoto M."/>
            <person name="Benno Y."/>
            <person name="Song Y."/>
            <person name="Liu C."/>
            <person name="Lee J."/>
            <person name="Bolanos M."/>
            <person name="Vaisanen M.L."/>
            <person name="Finegold S.M."/>
            <person name="Walker B."/>
            <person name="Young S."/>
            <person name="Zeng Q."/>
            <person name="Gargeya S."/>
            <person name="Fitzgerald M."/>
            <person name="Haas B."/>
            <person name="Abouelleil A."/>
            <person name="Allen A.W."/>
            <person name="Alvarado L."/>
            <person name="Arachchi H.M."/>
            <person name="Berlin A.M."/>
            <person name="Chapman S.B."/>
            <person name="Gainer-Dewar J."/>
            <person name="Goldberg J."/>
            <person name="Griggs A."/>
            <person name="Gujja S."/>
            <person name="Hansen M."/>
            <person name="Howarth C."/>
            <person name="Imamovic A."/>
            <person name="Ireland A."/>
            <person name="Larimer J."/>
            <person name="McCowan C."/>
            <person name="Murphy C."/>
            <person name="Pearson M."/>
            <person name="Poon T.W."/>
            <person name="Priest M."/>
            <person name="Roberts A."/>
            <person name="Saif S."/>
            <person name="Shea T."/>
            <person name="Sisk P."/>
            <person name="Sykes S."/>
            <person name="Wortman J."/>
            <person name="Nusbaum C."/>
            <person name="Birren B."/>
        </authorList>
    </citation>
    <scope>NUCLEOTIDE SEQUENCE [LARGE SCALE GENOMIC DNA]</scope>
    <source>
        <strain evidence="1 2">DSM 19448</strain>
    </source>
</reference>
<evidence type="ECO:0008006" key="3">
    <source>
        <dbReference type="Google" id="ProtNLM"/>
    </source>
</evidence>
<evidence type="ECO:0000313" key="2">
    <source>
        <dbReference type="Proteomes" id="UP000033047"/>
    </source>
</evidence>
<dbReference type="AlphaFoldDB" id="A0A0F5JJR9"/>
<protein>
    <recommendedName>
        <fullName evidence="3">6-bladed beta-propeller</fullName>
    </recommendedName>
</protein>
<sequence length="409" mass="46201">MDASSKLLGGLLITLATVSCITGNKNNAGRKNLLKDCPVVGQYVQVGDNKVLSCDQKLLTDTIRLPLSFFTEDMEIVKLDGRDTALVTQCGVSLSDNYILIHSGYPPTAFKLFDRKGNYLTDVGAVGQGPGEYNFVYDAQIDEKNDRIYLMPWQTENLFVYNLKGETLAPIPLGIRCPKAMFKVDPEKGTLTVATLPFPKTPALVWVQDLAGNHIQEVGPGHLEVPWTFNNEILCNLNMPNVFDVNLLCVEPTRPDSLYHYDIENNRLRPTFTFNHSKTDPIPWHGFNEWPNHFVGQFSGPPVVQQNEHGTIATPGETVHYIVDKNTCKGAYFKIYNDYFGDQEIEWPSGIFSNGYYIRNMEPGNLLTEIETLLKKSDLSSDMRKKLTDIQNMIDENDNNYLMIYPLKR</sequence>
<dbReference type="EMBL" id="AQHV01000008">
    <property type="protein sequence ID" value="KKB57687.1"/>
    <property type="molecule type" value="Genomic_DNA"/>
</dbReference>
<dbReference type="RefSeq" id="WP_046145528.1">
    <property type="nucleotide sequence ID" value="NZ_KQ033912.1"/>
</dbReference>
<accession>A0A0F5JJR9</accession>
<dbReference type="Proteomes" id="UP000033047">
    <property type="component" value="Unassembled WGS sequence"/>
</dbReference>
<name>A0A0F5JJR9_9BACT</name>
<comment type="caution">
    <text evidence="1">The sequence shown here is derived from an EMBL/GenBank/DDBJ whole genome shotgun (WGS) entry which is preliminary data.</text>
</comment>
<dbReference type="SUPFAM" id="SSF63825">
    <property type="entry name" value="YWTD domain"/>
    <property type="match status" value="1"/>
</dbReference>
<gene>
    <name evidence="1" type="ORF">HMPREF1535_01134</name>
</gene>
<proteinExistence type="predicted"/>
<organism evidence="1 2">
    <name type="scientific">Parabacteroides goldsteinii DSM 19448 = WAL 12034</name>
    <dbReference type="NCBI Taxonomy" id="927665"/>
    <lineage>
        <taxon>Bacteria</taxon>
        <taxon>Pseudomonadati</taxon>
        <taxon>Bacteroidota</taxon>
        <taxon>Bacteroidia</taxon>
        <taxon>Bacteroidales</taxon>
        <taxon>Tannerellaceae</taxon>
        <taxon>Parabacteroides</taxon>
    </lineage>
</organism>
<evidence type="ECO:0000313" key="1">
    <source>
        <dbReference type="EMBL" id="KKB57687.1"/>
    </source>
</evidence>
<dbReference type="Pfam" id="PF17170">
    <property type="entry name" value="DUF5128"/>
    <property type="match status" value="1"/>
</dbReference>